<feature type="domain" description="DUF3492" evidence="2">
    <location>
        <begin position="1"/>
        <end position="261"/>
    </location>
</feature>
<evidence type="ECO:0000259" key="1">
    <source>
        <dbReference type="Pfam" id="PF00534"/>
    </source>
</evidence>
<protein>
    <submittedName>
        <fullName evidence="3">GT4 family glycosyltransferase PelF</fullName>
    </submittedName>
</protein>
<accession>A0ABW4VXJ3</accession>
<sequence>MKICIVAEGSYPYITGGVSSWIQTLITSMPEHEFIIYAIGAQEKDRGKFKYTLPSNLVEVREVFLDSYLPEKGIPGKSYKLNQSQKNVIKSLLTNQVSNWEDFLSLFYSRKVKIDSVANFMASKDIFDIIQELCVEQETEIPFTEMYWSVRSMLVPLLLVLTNPLVEADIYHSVSTGYAGVVGAFGKYRYDKPFVLTEHGIYTREREEEIIKADWIHGSFKDFWIQYFYSLSNCAYSYSDEVISLFTKNKEIQIEIGCEEERISIIPNGVDAMDYRHLPQKTKEDDAYINIGAIVRVVPIKDIKTMLHSYAIIKQQVPHAQFFIFGPYEEDLEYYEECLQLVHSLGIDDVYFTGSINIKEHIGRMDLLVLTSISEGQPLAILEGLACGKPFVCTDVGSCRELITGLDDGYGSAGYVVPVMNYLAIAEAIMKLVENPNLRSVMGTNGQKRVEALYAKSTFIDDYKKIYKKRGLRNGRSWDTTKKISER</sequence>
<name>A0ABW4VXJ3_9BACI</name>
<dbReference type="PANTHER" id="PTHR12526:SF608">
    <property type="entry name" value="PELF"/>
    <property type="match status" value="1"/>
</dbReference>
<evidence type="ECO:0000313" key="4">
    <source>
        <dbReference type="Proteomes" id="UP001597383"/>
    </source>
</evidence>
<dbReference type="NCBIfam" id="NF038011">
    <property type="entry name" value="PelF"/>
    <property type="match status" value="1"/>
</dbReference>
<dbReference type="PANTHER" id="PTHR12526">
    <property type="entry name" value="GLYCOSYLTRANSFERASE"/>
    <property type="match status" value="1"/>
</dbReference>
<dbReference type="RefSeq" id="WP_377555861.1">
    <property type="nucleotide sequence ID" value="NZ_JBHUHQ010000011.1"/>
</dbReference>
<keyword evidence="4" id="KW-1185">Reference proteome</keyword>
<comment type="caution">
    <text evidence="3">The sequence shown here is derived from an EMBL/GenBank/DDBJ whole genome shotgun (WGS) entry which is preliminary data.</text>
</comment>
<dbReference type="Pfam" id="PF11997">
    <property type="entry name" value="DUF3492"/>
    <property type="match status" value="1"/>
</dbReference>
<feature type="domain" description="Glycosyl transferase family 1" evidence="1">
    <location>
        <begin position="279"/>
        <end position="449"/>
    </location>
</feature>
<evidence type="ECO:0000313" key="3">
    <source>
        <dbReference type="EMBL" id="MFD2043806.1"/>
    </source>
</evidence>
<evidence type="ECO:0000259" key="2">
    <source>
        <dbReference type="Pfam" id="PF11997"/>
    </source>
</evidence>
<proteinExistence type="predicted"/>
<dbReference type="Gene3D" id="3.40.50.2000">
    <property type="entry name" value="Glycogen Phosphorylase B"/>
    <property type="match status" value="2"/>
</dbReference>
<dbReference type="InterPro" id="IPR047691">
    <property type="entry name" value="PelF-like"/>
</dbReference>
<dbReference type="Pfam" id="PF00534">
    <property type="entry name" value="Glycos_transf_1"/>
    <property type="match status" value="1"/>
</dbReference>
<dbReference type="Proteomes" id="UP001597383">
    <property type="component" value="Unassembled WGS sequence"/>
</dbReference>
<dbReference type="InterPro" id="IPR001296">
    <property type="entry name" value="Glyco_trans_1"/>
</dbReference>
<dbReference type="InterPro" id="IPR022622">
    <property type="entry name" value="DUF3492"/>
</dbReference>
<gene>
    <name evidence="3" type="primary">pelF</name>
    <name evidence="3" type="ORF">ACFSJF_05945</name>
</gene>
<dbReference type="SUPFAM" id="SSF53756">
    <property type="entry name" value="UDP-Glycosyltransferase/glycogen phosphorylase"/>
    <property type="match status" value="1"/>
</dbReference>
<organism evidence="3 4">
    <name type="scientific">Ornithinibacillus salinisoli</name>
    <dbReference type="NCBI Taxonomy" id="1848459"/>
    <lineage>
        <taxon>Bacteria</taxon>
        <taxon>Bacillati</taxon>
        <taxon>Bacillota</taxon>
        <taxon>Bacilli</taxon>
        <taxon>Bacillales</taxon>
        <taxon>Bacillaceae</taxon>
        <taxon>Ornithinibacillus</taxon>
    </lineage>
</organism>
<reference evidence="4" key="1">
    <citation type="journal article" date="2019" name="Int. J. Syst. Evol. Microbiol.">
        <title>The Global Catalogue of Microorganisms (GCM) 10K type strain sequencing project: providing services to taxonomists for standard genome sequencing and annotation.</title>
        <authorList>
            <consortium name="The Broad Institute Genomics Platform"/>
            <consortium name="The Broad Institute Genome Sequencing Center for Infectious Disease"/>
            <person name="Wu L."/>
            <person name="Ma J."/>
        </authorList>
    </citation>
    <scope>NUCLEOTIDE SEQUENCE [LARGE SCALE GENOMIC DNA]</scope>
    <source>
        <strain evidence="4">R28</strain>
    </source>
</reference>
<dbReference type="EMBL" id="JBHUHQ010000011">
    <property type="protein sequence ID" value="MFD2043806.1"/>
    <property type="molecule type" value="Genomic_DNA"/>
</dbReference>